<protein>
    <submittedName>
        <fullName evidence="2">Phage terminase small subunit-related protein</fullName>
    </submittedName>
</protein>
<dbReference type="RefSeq" id="WP_283078183.1">
    <property type="nucleotide sequence ID" value="NZ_CP121671.1"/>
</dbReference>
<sequence length="39" mass="4542">MPRKLDPRKDKAFELWKRSKGKRNLKGIADELDCSPSQV</sequence>
<dbReference type="EMBL" id="CP121671">
    <property type="protein sequence ID" value="WFT76229.1"/>
    <property type="molecule type" value="Genomic_DNA"/>
</dbReference>
<name>A0ABY8J151_9BACI</name>
<accession>A0ABY8J151</accession>
<keyword evidence="3" id="KW-1185">Reference proteome</keyword>
<gene>
    <name evidence="2" type="ORF">P9989_07660</name>
</gene>
<feature type="domain" description="PBSX phage terminase small subunit-like N-terminal" evidence="1">
    <location>
        <begin position="1"/>
        <end position="39"/>
    </location>
</feature>
<dbReference type="InterPro" id="IPR018925">
    <property type="entry name" value="XtmA-like_N"/>
</dbReference>
<organism evidence="2 3">
    <name type="scientific">Halobacillus naozhouensis</name>
    <dbReference type="NCBI Taxonomy" id="554880"/>
    <lineage>
        <taxon>Bacteria</taxon>
        <taxon>Bacillati</taxon>
        <taxon>Bacillota</taxon>
        <taxon>Bacilli</taxon>
        <taxon>Bacillales</taxon>
        <taxon>Bacillaceae</taxon>
        <taxon>Halobacillus</taxon>
    </lineage>
</organism>
<evidence type="ECO:0000313" key="3">
    <source>
        <dbReference type="Proteomes" id="UP001221597"/>
    </source>
</evidence>
<dbReference type="Pfam" id="PF10668">
    <property type="entry name" value="Phage_terminase"/>
    <property type="match status" value="1"/>
</dbReference>
<dbReference type="Proteomes" id="UP001221597">
    <property type="component" value="Chromosome"/>
</dbReference>
<reference evidence="2 3" key="1">
    <citation type="submission" date="2023-04" db="EMBL/GenBank/DDBJ databases">
        <title>Genome sequence of Halobacillus naozhouensis KACC 21980.</title>
        <authorList>
            <person name="Kim S."/>
            <person name="Heo J."/>
            <person name="Kwon S.-W."/>
        </authorList>
    </citation>
    <scope>NUCLEOTIDE SEQUENCE [LARGE SCALE GENOMIC DNA]</scope>
    <source>
        <strain evidence="2 3">KCTC 13234</strain>
    </source>
</reference>
<evidence type="ECO:0000313" key="2">
    <source>
        <dbReference type="EMBL" id="WFT76229.1"/>
    </source>
</evidence>
<evidence type="ECO:0000259" key="1">
    <source>
        <dbReference type="Pfam" id="PF10668"/>
    </source>
</evidence>
<proteinExistence type="predicted"/>